<evidence type="ECO:0000259" key="1">
    <source>
        <dbReference type="Pfam" id="PF00534"/>
    </source>
</evidence>
<evidence type="ECO:0000259" key="2">
    <source>
        <dbReference type="Pfam" id="PF13439"/>
    </source>
</evidence>
<reference evidence="4" key="1">
    <citation type="journal article" date="2019" name="Int. J. Syst. Evol. Microbiol.">
        <title>The Global Catalogue of Microorganisms (GCM) 10K type strain sequencing project: providing services to taxonomists for standard genome sequencing and annotation.</title>
        <authorList>
            <consortium name="The Broad Institute Genomics Platform"/>
            <consortium name="The Broad Institute Genome Sequencing Center for Infectious Disease"/>
            <person name="Wu L."/>
            <person name="Ma J."/>
        </authorList>
    </citation>
    <scope>NUCLEOTIDE SEQUENCE [LARGE SCALE GENOMIC DNA]</scope>
    <source>
        <strain evidence="4">KCTC 32141</strain>
    </source>
</reference>
<accession>A0ABW5WP12</accession>
<organism evidence="3 4">
    <name type="scientific">Lacinutrix iliipiscaria</name>
    <dbReference type="NCBI Taxonomy" id="1230532"/>
    <lineage>
        <taxon>Bacteria</taxon>
        <taxon>Pseudomonadati</taxon>
        <taxon>Bacteroidota</taxon>
        <taxon>Flavobacteriia</taxon>
        <taxon>Flavobacteriales</taxon>
        <taxon>Flavobacteriaceae</taxon>
        <taxon>Lacinutrix</taxon>
    </lineage>
</organism>
<dbReference type="PANTHER" id="PTHR12526:SF638">
    <property type="entry name" value="SPORE COAT PROTEIN SA"/>
    <property type="match status" value="1"/>
</dbReference>
<dbReference type="Pfam" id="PF13439">
    <property type="entry name" value="Glyco_transf_4"/>
    <property type="match status" value="1"/>
</dbReference>
<dbReference type="Proteomes" id="UP001597533">
    <property type="component" value="Unassembled WGS sequence"/>
</dbReference>
<sequence>MKRKVCLVGGEDVHKRIALSSYLIDSGFEVTILGTSTYDFPSPIKYIHYNLVRSFSPLSDRKTIKWYKRFFAENNFDVIHTFDTKPAFLLPIALKHTKTPITRTITGLGTIFMSNSWFSFLLRKVYFTLHRHVKHRVFKTVFQNYDDKDLYQSHHLITASNYELIFSSGIELKNITQRATRNNDPFTFICIARLVYEKGIVNLLEAARICQNKGYNFKYLLVGPLEEDSKRLNQDILNQYKDIVDILGTRNDVFDLLLASDALVLPTFREGFARVLLEAAAVGLPIVATDVTGVREFVRHEQEGLLVEVKNSEALADAMIKLAVNQKLSAHLGENAYKHVEKFSLENISKQYINIFIDAINQHS</sequence>
<protein>
    <submittedName>
        <fullName evidence="3">Glycosyltransferase family 4 protein</fullName>
    </submittedName>
</protein>
<evidence type="ECO:0000313" key="4">
    <source>
        <dbReference type="Proteomes" id="UP001597533"/>
    </source>
</evidence>
<dbReference type="Gene3D" id="3.40.50.2000">
    <property type="entry name" value="Glycogen Phosphorylase B"/>
    <property type="match status" value="2"/>
</dbReference>
<feature type="domain" description="Glycosyltransferase subfamily 4-like N-terminal" evidence="2">
    <location>
        <begin position="19"/>
        <end position="135"/>
    </location>
</feature>
<dbReference type="InterPro" id="IPR001296">
    <property type="entry name" value="Glyco_trans_1"/>
</dbReference>
<dbReference type="CDD" id="cd03808">
    <property type="entry name" value="GT4_CapM-like"/>
    <property type="match status" value="1"/>
</dbReference>
<gene>
    <name evidence="3" type="ORF">ACFS5M_07945</name>
</gene>
<dbReference type="Pfam" id="PF00534">
    <property type="entry name" value="Glycos_transf_1"/>
    <property type="match status" value="1"/>
</dbReference>
<comment type="caution">
    <text evidence="3">The sequence shown here is derived from an EMBL/GenBank/DDBJ whole genome shotgun (WGS) entry which is preliminary data.</text>
</comment>
<dbReference type="InterPro" id="IPR028098">
    <property type="entry name" value="Glyco_trans_4-like_N"/>
</dbReference>
<name>A0ABW5WP12_9FLAO</name>
<dbReference type="SUPFAM" id="SSF53756">
    <property type="entry name" value="UDP-Glycosyltransferase/glycogen phosphorylase"/>
    <property type="match status" value="1"/>
</dbReference>
<evidence type="ECO:0000313" key="3">
    <source>
        <dbReference type="EMBL" id="MFD2823597.1"/>
    </source>
</evidence>
<dbReference type="RefSeq" id="WP_183487656.1">
    <property type="nucleotide sequence ID" value="NZ_JBHUOV010000002.1"/>
</dbReference>
<dbReference type="PANTHER" id="PTHR12526">
    <property type="entry name" value="GLYCOSYLTRANSFERASE"/>
    <property type="match status" value="1"/>
</dbReference>
<keyword evidence="4" id="KW-1185">Reference proteome</keyword>
<feature type="domain" description="Glycosyl transferase family 1" evidence="1">
    <location>
        <begin position="177"/>
        <end position="339"/>
    </location>
</feature>
<dbReference type="EMBL" id="JBHUOV010000002">
    <property type="protein sequence ID" value="MFD2823597.1"/>
    <property type="molecule type" value="Genomic_DNA"/>
</dbReference>
<proteinExistence type="predicted"/>